<name>A0ABX0EWJ8_9BACT</name>
<dbReference type="EMBL" id="SEWW01000007">
    <property type="protein sequence ID" value="NGZ44935.1"/>
    <property type="molecule type" value="Genomic_DNA"/>
</dbReference>
<sequence>MSNKKMKIFLIIFSSIVLTFVGKSAWAHAHTNPIKCKFSQSLSNKTQYLNAIEEEEISEDLHEKQDQVSSVLPIRAVSATYYASETPIRISLSDKFASIKSHFLALFKQHGNYRI</sequence>
<feature type="chain" id="PRO_5045971154" evidence="1">
    <location>
        <begin position="30"/>
        <end position="115"/>
    </location>
</feature>
<dbReference type="RefSeq" id="WP_166232016.1">
    <property type="nucleotide sequence ID" value="NZ_CBCSIJ010000016.1"/>
</dbReference>
<gene>
    <name evidence="2" type="ORF">EWU23_10655</name>
</gene>
<keyword evidence="3" id="KW-1185">Reference proteome</keyword>
<feature type="signal peptide" evidence="1">
    <location>
        <begin position="1"/>
        <end position="29"/>
    </location>
</feature>
<accession>A0ABX0EWJ8</accession>
<organism evidence="2 3">
    <name type="scientific">Aquirufa beregesia</name>
    <dbReference type="NCBI Taxonomy" id="2516556"/>
    <lineage>
        <taxon>Bacteria</taxon>
        <taxon>Pseudomonadati</taxon>
        <taxon>Bacteroidota</taxon>
        <taxon>Cytophagia</taxon>
        <taxon>Cytophagales</taxon>
        <taxon>Flectobacillaceae</taxon>
        <taxon>Aquirufa</taxon>
    </lineage>
</organism>
<evidence type="ECO:0000313" key="3">
    <source>
        <dbReference type="Proteomes" id="UP001318301"/>
    </source>
</evidence>
<comment type="caution">
    <text evidence="2">The sequence shown here is derived from an EMBL/GenBank/DDBJ whole genome shotgun (WGS) entry which is preliminary data.</text>
</comment>
<dbReference type="Proteomes" id="UP001318301">
    <property type="component" value="Unassembled WGS sequence"/>
</dbReference>
<protein>
    <submittedName>
        <fullName evidence="2">Uncharacterized protein</fullName>
    </submittedName>
</protein>
<evidence type="ECO:0000256" key="1">
    <source>
        <dbReference type="SAM" id="SignalP"/>
    </source>
</evidence>
<proteinExistence type="predicted"/>
<reference evidence="2 3" key="1">
    <citation type="submission" date="2019-02" db="EMBL/GenBank/DDBJ databases">
        <title>Genome of a new Bacteroidetes strain.</title>
        <authorList>
            <person name="Pitt A."/>
        </authorList>
    </citation>
    <scope>NUCLEOTIDE SEQUENCE [LARGE SCALE GENOMIC DNA]</scope>
    <source>
        <strain evidence="2 3">50C-KIRBA</strain>
    </source>
</reference>
<keyword evidence="1" id="KW-0732">Signal</keyword>
<evidence type="ECO:0000313" key="2">
    <source>
        <dbReference type="EMBL" id="NGZ44935.1"/>
    </source>
</evidence>